<gene>
    <name evidence="1" type="ORF">WKW82_16880</name>
</gene>
<evidence type="ECO:0000313" key="1">
    <source>
        <dbReference type="EMBL" id="MEJ8848335.1"/>
    </source>
</evidence>
<organism evidence="1 2">
    <name type="scientific">Variovorax rhizosphaerae</name>
    <dbReference type="NCBI Taxonomy" id="1836200"/>
    <lineage>
        <taxon>Bacteria</taxon>
        <taxon>Pseudomonadati</taxon>
        <taxon>Pseudomonadota</taxon>
        <taxon>Betaproteobacteria</taxon>
        <taxon>Burkholderiales</taxon>
        <taxon>Comamonadaceae</taxon>
        <taxon>Variovorax</taxon>
    </lineage>
</organism>
<reference evidence="1 2" key="1">
    <citation type="submission" date="2024-03" db="EMBL/GenBank/DDBJ databases">
        <title>Novel species of the genus Variovorax.</title>
        <authorList>
            <person name="Liu Q."/>
            <person name="Xin Y.-H."/>
        </authorList>
    </citation>
    <scope>NUCLEOTIDE SEQUENCE [LARGE SCALE GENOMIC DNA]</scope>
    <source>
        <strain evidence="1 2">KACC 18900</strain>
    </source>
</reference>
<name>A0ABU8WLB5_9BURK</name>
<protein>
    <submittedName>
        <fullName evidence="1">Uncharacterized protein</fullName>
    </submittedName>
</protein>
<comment type="caution">
    <text evidence="1">The sequence shown here is derived from an EMBL/GenBank/DDBJ whole genome shotgun (WGS) entry which is preliminary data.</text>
</comment>
<dbReference type="RefSeq" id="WP_340343464.1">
    <property type="nucleotide sequence ID" value="NZ_JBBKZT010000007.1"/>
</dbReference>
<evidence type="ECO:0000313" key="2">
    <source>
        <dbReference type="Proteomes" id="UP001385892"/>
    </source>
</evidence>
<dbReference type="EMBL" id="JBBKZT010000007">
    <property type="protein sequence ID" value="MEJ8848335.1"/>
    <property type="molecule type" value="Genomic_DNA"/>
</dbReference>
<dbReference type="Proteomes" id="UP001385892">
    <property type="component" value="Unassembled WGS sequence"/>
</dbReference>
<keyword evidence="2" id="KW-1185">Reference proteome</keyword>
<proteinExistence type="predicted"/>
<sequence length="369" mass="41497">MPYTHFQFIAYQVPTAAHGRVTRAMVPAFEPGTEIAAERFAPIRVEDSLPDDARIRLKRLAAAVKSASNNLKKGVKDAPNVLKVFVVPEFYFRPSGTRHCTYSYDDATRLFEQMDVMFVDPEFKDWLFVLGTVMWHMDEKRHWDEETQQWVEGKAHYRNSAVYVRGNQAPDSLRIIEKEVPSRLDGVPNPYVNDGAGYDPSTQQVFTDWLFRKSHVFDVGGVTCGLEICLDHAYSNHDPIGGNHRVLKNVLRDWPVVPAPDVKLHVLTAGGMKIAPQSVAAMPSGFILRNDGYSGDPQTELRSIGLYRRSVEFSSVVPASDLRGVANLKVIPQVGFLGFPDDQQIPIDGTQYSSFDQGLKFFPVQKLPR</sequence>
<accession>A0ABU8WLB5</accession>